<comment type="subcellular location">
    <subcellularLocation>
        <location evidence="1">Endomembrane system</location>
        <topology evidence="1">Multi-pass membrane protein</topology>
    </subcellularLocation>
</comment>
<feature type="region of interest" description="Disordered" evidence="6">
    <location>
        <begin position="597"/>
        <end position="618"/>
    </location>
</feature>
<evidence type="ECO:0000256" key="2">
    <source>
        <dbReference type="ARBA" id="ARBA00022448"/>
    </source>
</evidence>
<feature type="transmembrane region" description="Helical" evidence="7">
    <location>
        <begin position="430"/>
        <end position="448"/>
    </location>
</feature>
<evidence type="ECO:0000256" key="1">
    <source>
        <dbReference type="ARBA" id="ARBA00004127"/>
    </source>
</evidence>
<dbReference type="SUPFAM" id="SSF103473">
    <property type="entry name" value="MFS general substrate transporter"/>
    <property type="match status" value="2"/>
</dbReference>
<feature type="transmembrane region" description="Helical" evidence="7">
    <location>
        <begin position="169"/>
        <end position="188"/>
    </location>
</feature>
<dbReference type="Gene3D" id="1.20.1250.20">
    <property type="entry name" value="MFS general substrate transporter like domains"/>
    <property type="match status" value="1"/>
</dbReference>
<protein>
    <recommendedName>
        <fullName evidence="8">Major facilitator superfamily (MFS) profile domain-containing protein</fullName>
    </recommendedName>
</protein>
<dbReference type="AlphaFoldDB" id="A0A9W8GFA4"/>
<evidence type="ECO:0000313" key="9">
    <source>
        <dbReference type="EMBL" id="KAJ2687656.1"/>
    </source>
</evidence>
<evidence type="ECO:0000259" key="8">
    <source>
        <dbReference type="PROSITE" id="PS50850"/>
    </source>
</evidence>
<feature type="transmembrane region" description="Helical" evidence="7">
    <location>
        <begin position="363"/>
        <end position="387"/>
    </location>
</feature>
<feature type="transmembrane region" description="Helical" evidence="7">
    <location>
        <begin position="194"/>
        <end position="215"/>
    </location>
</feature>
<dbReference type="PROSITE" id="PS50850">
    <property type="entry name" value="MFS"/>
    <property type="match status" value="1"/>
</dbReference>
<keyword evidence="4 7" id="KW-1133">Transmembrane helix</keyword>
<keyword evidence="2" id="KW-0813">Transport</keyword>
<dbReference type="PRINTS" id="PR01036">
    <property type="entry name" value="TCRTETB"/>
</dbReference>
<proteinExistence type="predicted"/>
<feature type="transmembrane region" description="Helical" evidence="7">
    <location>
        <begin position="324"/>
        <end position="343"/>
    </location>
</feature>
<dbReference type="GO" id="GO:0022857">
    <property type="term" value="F:transmembrane transporter activity"/>
    <property type="evidence" value="ECO:0007669"/>
    <property type="project" value="InterPro"/>
</dbReference>
<organism evidence="9 10">
    <name type="scientific">Coemansia spiralis</name>
    <dbReference type="NCBI Taxonomy" id="417178"/>
    <lineage>
        <taxon>Eukaryota</taxon>
        <taxon>Fungi</taxon>
        <taxon>Fungi incertae sedis</taxon>
        <taxon>Zoopagomycota</taxon>
        <taxon>Kickxellomycotina</taxon>
        <taxon>Kickxellomycetes</taxon>
        <taxon>Kickxellales</taxon>
        <taxon>Kickxellaceae</taxon>
        <taxon>Coemansia</taxon>
    </lineage>
</organism>
<dbReference type="CDD" id="cd17502">
    <property type="entry name" value="MFS_Azr1_MDR_like"/>
    <property type="match status" value="1"/>
</dbReference>
<dbReference type="GO" id="GO:0012505">
    <property type="term" value="C:endomembrane system"/>
    <property type="evidence" value="ECO:0007669"/>
    <property type="project" value="UniProtKB-SubCell"/>
</dbReference>
<sequence>MPSNASTDSFGERDKPPYPFLESDPYPAPAELPDRARERKDSVATVTTIRFNEPEKTTISSAMGAHDSQDLSLKASQATLTEGPAAPAAMHEPPPITRIRLLAVMCALSLAAFLSMLDQSILSSALPAITNQFGELSSIAWVSAAYMLTFTALQPILSKISEIVGRLPVLLVSLGFFSGGSAICGAAVNMNMLIAGRAIAGCGGCGISTMVQLILIDMLPLRERSTYLSFMSMASTAAVVSGPIIGGAITDHWVWRWCFYLNLPICAVIAAISFLAVGAKAEKGTAREKLARIDFAGAFTLMAGLVLFILSLNWGGKTYPWRSAAVIVPLILSFLLFFAFVYIETKIAREPIITMRMFTSPTLTPVLVSQFFLGAGVIFTVLYLSVYFTVVHNASSTKAGLYLLPYFIGMMVSALFMGPLVTRFDMYRPFIWVGLATMAVSAALLNIINHDTKLIVVLVLIGIFGIGSGVGIMPLMVATQASCDSPKDVGTASILSLLLRNLGSIVGIAIVGSIFNNSLVSSMTKTAARFPEYTTQIFGSLNDATVAWSSLLPADVHYEIIEGYVKALKATFIANAPFVGIAFALTLFMKHRSLGKRAPPASQKASSELKPSDNAAKV</sequence>
<evidence type="ECO:0000256" key="3">
    <source>
        <dbReference type="ARBA" id="ARBA00022692"/>
    </source>
</evidence>
<evidence type="ECO:0000313" key="10">
    <source>
        <dbReference type="Proteomes" id="UP001151516"/>
    </source>
</evidence>
<reference evidence="9" key="1">
    <citation type="submission" date="2022-07" db="EMBL/GenBank/DDBJ databases">
        <title>Phylogenomic reconstructions and comparative analyses of Kickxellomycotina fungi.</title>
        <authorList>
            <person name="Reynolds N.K."/>
            <person name="Stajich J.E."/>
            <person name="Barry K."/>
            <person name="Grigoriev I.V."/>
            <person name="Crous P."/>
            <person name="Smith M.E."/>
        </authorList>
    </citation>
    <scope>NUCLEOTIDE SEQUENCE</scope>
    <source>
        <strain evidence="9">CBS 109367</strain>
    </source>
</reference>
<comment type="caution">
    <text evidence="9">The sequence shown here is derived from an EMBL/GenBank/DDBJ whole genome shotgun (WGS) entry which is preliminary data.</text>
</comment>
<dbReference type="OrthoDB" id="10021397at2759"/>
<feature type="transmembrane region" description="Helical" evidence="7">
    <location>
        <begin position="99"/>
        <end position="117"/>
    </location>
</feature>
<dbReference type="InterPro" id="IPR011701">
    <property type="entry name" value="MFS"/>
</dbReference>
<dbReference type="PANTHER" id="PTHR23501:SF191">
    <property type="entry name" value="VACUOLAR BASIC AMINO ACID TRANSPORTER 4"/>
    <property type="match status" value="1"/>
</dbReference>
<dbReference type="GO" id="GO:0005886">
    <property type="term" value="C:plasma membrane"/>
    <property type="evidence" value="ECO:0007669"/>
    <property type="project" value="TreeGrafter"/>
</dbReference>
<feature type="domain" description="Major facilitator superfamily (MFS) profile" evidence="8">
    <location>
        <begin position="104"/>
        <end position="594"/>
    </location>
</feature>
<evidence type="ECO:0000256" key="7">
    <source>
        <dbReference type="SAM" id="Phobius"/>
    </source>
</evidence>
<keyword evidence="10" id="KW-1185">Reference proteome</keyword>
<dbReference type="Proteomes" id="UP001151516">
    <property type="component" value="Unassembled WGS sequence"/>
</dbReference>
<evidence type="ECO:0000256" key="6">
    <source>
        <dbReference type="SAM" id="MobiDB-lite"/>
    </source>
</evidence>
<evidence type="ECO:0000256" key="4">
    <source>
        <dbReference type="ARBA" id="ARBA00022989"/>
    </source>
</evidence>
<feature type="compositionally biased region" description="Basic and acidic residues" evidence="6">
    <location>
        <begin position="32"/>
        <end position="42"/>
    </location>
</feature>
<keyword evidence="3 7" id="KW-0812">Transmembrane</keyword>
<evidence type="ECO:0000256" key="5">
    <source>
        <dbReference type="ARBA" id="ARBA00023136"/>
    </source>
</evidence>
<feature type="transmembrane region" description="Helical" evidence="7">
    <location>
        <begin position="489"/>
        <end position="515"/>
    </location>
</feature>
<dbReference type="PANTHER" id="PTHR23501">
    <property type="entry name" value="MAJOR FACILITATOR SUPERFAMILY"/>
    <property type="match status" value="1"/>
</dbReference>
<feature type="region of interest" description="Disordered" evidence="6">
    <location>
        <begin position="1"/>
        <end position="43"/>
    </location>
</feature>
<feature type="transmembrane region" description="Helical" evidence="7">
    <location>
        <begin position="137"/>
        <end position="157"/>
    </location>
</feature>
<feature type="transmembrane region" description="Helical" evidence="7">
    <location>
        <begin position="399"/>
        <end position="418"/>
    </location>
</feature>
<feature type="transmembrane region" description="Helical" evidence="7">
    <location>
        <begin position="454"/>
        <end position="477"/>
    </location>
</feature>
<keyword evidence="5 7" id="KW-0472">Membrane</keyword>
<dbReference type="Pfam" id="PF07690">
    <property type="entry name" value="MFS_1"/>
    <property type="match status" value="1"/>
</dbReference>
<dbReference type="EMBL" id="JANBTX010000066">
    <property type="protein sequence ID" value="KAJ2687656.1"/>
    <property type="molecule type" value="Genomic_DNA"/>
</dbReference>
<feature type="transmembrane region" description="Helical" evidence="7">
    <location>
        <begin position="572"/>
        <end position="589"/>
    </location>
</feature>
<feature type="transmembrane region" description="Helical" evidence="7">
    <location>
        <begin position="290"/>
        <end position="312"/>
    </location>
</feature>
<gene>
    <name evidence="9" type="ORF">IWW39_002784</name>
</gene>
<dbReference type="Gene3D" id="1.20.1720.10">
    <property type="entry name" value="Multidrug resistance protein D"/>
    <property type="match status" value="1"/>
</dbReference>
<dbReference type="InterPro" id="IPR020846">
    <property type="entry name" value="MFS_dom"/>
</dbReference>
<name>A0A9W8GFA4_9FUNG</name>
<feature type="transmembrane region" description="Helical" evidence="7">
    <location>
        <begin position="227"/>
        <end position="248"/>
    </location>
</feature>
<feature type="transmembrane region" description="Helical" evidence="7">
    <location>
        <begin position="254"/>
        <end position="278"/>
    </location>
</feature>
<accession>A0A9W8GFA4</accession>
<dbReference type="InterPro" id="IPR036259">
    <property type="entry name" value="MFS_trans_sf"/>
</dbReference>